<gene>
    <name evidence="1" type="ORF">SDC9_186397</name>
</gene>
<protein>
    <submittedName>
        <fullName evidence="1">Uncharacterized protein</fullName>
    </submittedName>
</protein>
<dbReference type="EMBL" id="VSSQ01094362">
    <property type="protein sequence ID" value="MPN38872.1"/>
    <property type="molecule type" value="Genomic_DNA"/>
</dbReference>
<proteinExistence type="predicted"/>
<comment type="caution">
    <text evidence="1">The sequence shown here is derived from an EMBL/GenBank/DDBJ whole genome shotgun (WGS) entry which is preliminary data.</text>
</comment>
<organism evidence="1">
    <name type="scientific">bioreactor metagenome</name>
    <dbReference type="NCBI Taxonomy" id="1076179"/>
    <lineage>
        <taxon>unclassified sequences</taxon>
        <taxon>metagenomes</taxon>
        <taxon>ecological metagenomes</taxon>
    </lineage>
</organism>
<evidence type="ECO:0000313" key="1">
    <source>
        <dbReference type="EMBL" id="MPN38872.1"/>
    </source>
</evidence>
<name>A0A645HKF1_9ZZZZ</name>
<sequence length="120" mass="12667">MVDQVRSPVVEVVPGKTVPAGRLDDVERRTVGDGKRHGCATIALAMQGFDLAAWLPVEVHRTLAKRFVQVRTRKPRAVTRTMSPGFTSRGCAGGTANVSAGICSGSIGITSMHRPPSTVG</sequence>
<reference evidence="1" key="1">
    <citation type="submission" date="2019-08" db="EMBL/GenBank/DDBJ databases">
        <authorList>
            <person name="Kucharzyk K."/>
            <person name="Murdoch R.W."/>
            <person name="Higgins S."/>
            <person name="Loffler F."/>
        </authorList>
    </citation>
    <scope>NUCLEOTIDE SEQUENCE</scope>
</reference>
<dbReference type="AlphaFoldDB" id="A0A645HKF1"/>
<accession>A0A645HKF1</accession>